<dbReference type="SUPFAM" id="SSF57850">
    <property type="entry name" value="RING/U-box"/>
    <property type="match status" value="1"/>
</dbReference>
<dbReference type="SMART" id="SM00744">
    <property type="entry name" value="RINGv"/>
    <property type="match status" value="1"/>
</dbReference>
<feature type="compositionally biased region" description="Low complexity" evidence="4">
    <location>
        <begin position="31"/>
        <end position="50"/>
    </location>
</feature>
<accession>A0A093UZ85</accession>
<dbReference type="InterPro" id="IPR011016">
    <property type="entry name" value="Znf_RING-CH"/>
</dbReference>
<reference evidence="7" key="2">
    <citation type="journal article" date="2014" name="PLoS Genet.">
        <title>Signature gene expression reveals novel clues to the molecular mechanisms of dimorphic transition in Penicillium marneffei.</title>
        <authorList>
            <person name="Yang E."/>
            <person name="Wang G."/>
            <person name="Cai J."/>
            <person name="Woo P.C."/>
            <person name="Lau S.K."/>
            <person name="Yuen K.-Y."/>
            <person name="Chow W.-N."/>
            <person name="Lin X."/>
        </authorList>
    </citation>
    <scope>NUCLEOTIDE SEQUENCE</scope>
    <source>
        <strain evidence="7">PM1</strain>
    </source>
</reference>
<reference key="1">
    <citation type="journal article" date="2014" name="PLoS Genet.">
        <title>Signature Gene Expression Reveals Novel Clues to the Molecular Mechanisms of Dimorphic Transition in Penicillium marneffei.</title>
        <authorList>
            <person name="Yang E."/>
            <person name="Wang G."/>
            <person name="Cai J."/>
            <person name="Woo P.C."/>
            <person name="Lau S.K."/>
            <person name="Yuen K.-Y."/>
            <person name="Chow W.-N."/>
            <person name="Lin X."/>
        </authorList>
    </citation>
    <scope>NUCLEOTIDE SEQUENCE [LARGE SCALE GENOMIC DNA]</scope>
    <source>
        <strain>PM1</strain>
    </source>
</reference>
<feature type="transmembrane region" description="Helical" evidence="5">
    <location>
        <begin position="153"/>
        <end position="182"/>
    </location>
</feature>
<dbReference type="InterPro" id="IPR013083">
    <property type="entry name" value="Znf_RING/FYVE/PHD"/>
</dbReference>
<keyword evidence="1" id="KW-0479">Metal-binding</keyword>
<feature type="region of interest" description="Disordered" evidence="4">
    <location>
        <begin position="306"/>
        <end position="333"/>
    </location>
</feature>
<dbReference type="GO" id="GO:0008270">
    <property type="term" value="F:zinc ion binding"/>
    <property type="evidence" value="ECO:0007669"/>
    <property type="project" value="UniProtKB-KW"/>
</dbReference>
<comment type="caution">
    <text evidence="7">The sequence shown here is derived from an EMBL/GenBank/DDBJ whole genome shotgun (WGS) entry which is preliminary data.</text>
</comment>
<proteinExistence type="predicted"/>
<dbReference type="PROSITE" id="PS51292">
    <property type="entry name" value="ZF_RING_CH"/>
    <property type="match status" value="1"/>
</dbReference>
<keyword evidence="5" id="KW-0472">Membrane</keyword>
<dbReference type="EMBL" id="JPOX01000039">
    <property type="protein sequence ID" value="KFX43014.1"/>
    <property type="molecule type" value="Genomic_DNA"/>
</dbReference>
<evidence type="ECO:0000256" key="5">
    <source>
        <dbReference type="SAM" id="Phobius"/>
    </source>
</evidence>
<keyword evidence="2" id="KW-0863">Zinc-finger</keyword>
<keyword evidence="3" id="KW-0862">Zinc</keyword>
<evidence type="ECO:0000259" key="6">
    <source>
        <dbReference type="PROSITE" id="PS51292"/>
    </source>
</evidence>
<evidence type="ECO:0000256" key="4">
    <source>
        <dbReference type="SAM" id="MobiDB-lite"/>
    </source>
</evidence>
<dbReference type="Pfam" id="PF12906">
    <property type="entry name" value="RINGv"/>
    <property type="match status" value="1"/>
</dbReference>
<dbReference type="HOGENOM" id="CLU_047453_0_0_1"/>
<feature type="compositionally biased region" description="Basic and acidic residues" evidence="4">
    <location>
        <begin position="322"/>
        <end position="333"/>
    </location>
</feature>
<gene>
    <name evidence="7" type="ORF">GQ26_0390770</name>
</gene>
<dbReference type="Gene3D" id="3.30.40.10">
    <property type="entry name" value="Zinc/RING finger domain, C3HC4 (zinc finger)"/>
    <property type="match status" value="1"/>
</dbReference>
<dbReference type="CDD" id="cd16495">
    <property type="entry name" value="RING_CH-C4HC3_MARCH"/>
    <property type="match status" value="1"/>
</dbReference>
<evidence type="ECO:0000256" key="3">
    <source>
        <dbReference type="ARBA" id="ARBA00022833"/>
    </source>
</evidence>
<keyword evidence="5" id="KW-0812">Transmembrane</keyword>
<dbReference type="AlphaFoldDB" id="A0A093UZ85"/>
<feature type="transmembrane region" description="Helical" evidence="5">
    <location>
        <begin position="269"/>
        <end position="289"/>
    </location>
</feature>
<protein>
    <submittedName>
        <fullName evidence="7">E3 ubiquitin-protein ligase MARCH4</fullName>
    </submittedName>
</protein>
<feature type="region of interest" description="Disordered" evidence="4">
    <location>
        <begin position="1"/>
        <end position="60"/>
    </location>
</feature>
<evidence type="ECO:0000313" key="7">
    <source>
        <dbReference type="EMBL" id="KFX43014.1"/>
    </source>
</evidence>
<keyword evidence="5" id="KW-1133">Transmembrane helix</keyword>
<sequence>MFASSSGRSPAWKWPEDLPDSSPGAYPEPSQTEPEATTQNTQTTESTSTSNHKPQPHYPPRMCRICLETVHPTSEPESQYLPSMLQSKPRVVYASPDPELGRLLRPCKCKGSSAYVHEGCLQSWRHADPSYGKRNYWQCPTCRFKYRFQRVIWARWITSPVVQLILTFSILLFTVFVLGFIADPIINLYLDPVETIVGSEFWEETHVLDVPVLGEESTWFEHFLKGFASLGVLSVIKAFLALSPWRWYLRGSGLISGGRNTGRQRVASINWLVILFGVVTFLVAVYKGVRQLVRKALQRAGERVLDVQGDDDGDDDGDEDVDKTPSDHVQKEH</sequence>
<dbReference type="PANTHER" id="PTHR46347:SF1">
    <property type="entry name" value="RING_FYVE_PHD ZINC FINGER SUPERFAMILY PROTEIN"/>
    <property type="match status" value="1"/>
</dbReference>
<feature type="transmembrane region" description="Helical" evidence="5">
    <location>
        <begin position="227"/>
        <end position="248"/>
    </location>
</feature>
<evidence type="ECO:0000256" key="2">
    <source>
        <dbReference type="ARBA" id="ARBA00022771"/>
    </source>
</evidence>
<evidence type="ECO:0000256" key="1">
    <source>
        <dbReference type="ARBA" id="ARBA00022723"/>
    </source>
</evidence>
<dbReference type="eggNOG" id="ENOG502S6DH">
    <property type="taxonomic scope" value="Eukaryota"/>
</dbReference>
<feature type="compositionally biased region" description="Acidic residues" evidence="4">
    <location>
        <begin position="308"/>
        <end position="321"/>
    </location>
</feature>
<dbReference type="PANTHER" id="PTHR46347">
    <property type="entry name" value="RING/FYVE/PHD ZINC FINGER SUPERFAMILY PROTEIN"/>
    <property type="match status" value="1"/>
</dbReference>
<organism evidence="7">
    <name type="scientific">Talaromyces marneffei PM1</name>
    <dbReference type="NCBI Taxonomy" id="1077442"/>
    <lineage>
        <taxon>Eukaryota</taxon>
        <taxon>Fungi</taxon>
        <taxon>Dikarya</taxon>
        <taxon>Ascomycota</taxon>
        <taxon>Pezizomycotina</taxon>
        <taxon>Eurotiomycetes</taxon>
        <taxon>Eurotiomycetidae</taxon>
        <taxon>Eurotiales</taxon>
        <taxon>Trichocomaceae</taxon>
        <taxon>Talaromyces</taxon>
        <taxon>Talaromyces sect. Talaromyces</taxon>
    </lineage>
</organism>
<name>A0A093UZ85_TALMA</name>
<feature type="domain" description="RING-CH-type" evidence="6">
    <location>
        <begin position="55"/>
        <end position="149"/>
    </location>
</feature>